<dbReference type="EMBL" id="JAANQT010004220">
    <property type="protein sequence ID" value="KAG1300339.1"/>
    <property type="molecule type" value="Genomic_DNA"/>
</dbReference>
<protein>
    <submittedName>
        <fullName evidence="1">Uncharacterized protein</fullName>
    </submittedName>
</protein>
<evidence type="ECO:0000313" key="1">
    <source>
        <dbReference type="EMBL" id="KAG1300339.1"/>
    </source>
</evidence>
<name>A0A9P7BLE7_RHIOR</name>
<accession>A0A9P7BLE7</accession>
<keyword evidence="2" id="KW-1185">Reference proteome</keyword>
<gene>
    <name evidence="1" type="ORF">G6F64_012754</name>
</gene>
<proteinExistence type="predicted"/>
<dbReference type="AlphaFoldDB" id="A0A9P7BLE7"/>
<evidence type="ECO:0000313" key="2">
    <source>
        <dbReference type="Proteomes" id="UP000716291"/>
    </source>
</evidence>
<sequence>MPLSQQPLITEFLKAKRKLTVKVPEQHEQEIWDIQILIDRVKTWGENDQLSLQLLQQKTLILLGIATMWRSRSDLGRLQHRDMSFQFQDKALSGATLLSRQPKEAQHKHQRLE</sequence>
<comment type="caution">
    <text evidence="1">The sequence shown here is derived from an EMBL/GenBank/DDBJ whole genome shotgun (WGS) entry which is preliminary data.</text>
</comment>
<organism evidence="1 2">
    <name type="scientific">Rhizopus oryzae</name>
    <name type="common">Mucormycosis agent</name>
    <name type="synonym">Rhizopus arrhizus var. delemar</name>
    <dbReference type="NCBI Taxonomy" id="64495"/>
    <lineage>
        <taxon>Eukaryota</taxon>
        <taxon>Fungi</taxon>
        <taxon>Fungi incertae sedis</taxon>
        <taxon>Mucoromycota</taxon>
        <taxon>Mucoromycotina</taxon>
        <taxon>Mucoromycetes</taxon>
        <taxon>Mucorales</taxon>
        <taxon>Mucorineae</taxon>
        <taxon>Rhizopodaceae</taxon>
        <taxon>Rhizopus</taxon>
    </lineage>
</organism>
<reference evidence="1" key="1">
    <citation type="journal article" date="2020" name="Microb. Genom.">
        <title>Genetic diversity of clinical and environmental Mucorales isolates obtained from an investigation of mucormycosis cases among solid organ transplant recipients.</title>
        <authorList>
            <person name="Nguyen M.H."/>
            <person name="Kaul D."/>
            <person name="Muto C."/>
            <person name="Cheng S.J."/>
            <person name="Richter R.A."/>
            <person name="Bruno V.M."/>
            <person name="Liu G."/>
            <person name="Beyhan S."/>
            <person name="Sundermann A.J."/>
            <person name="Mounaud S."/>
            <person name="Pasculle A.W."/>
            <person name="Nierman W.C."/>
            <person name="Driscoll E."/>
            <person name="Cumbie R."/>
            <person name="Clancy C.J."/>
            <person name="Dupont C.L."/>
        </authorList>
    </citation>
    <scope>NUCLEOTIDE SEQUENCE</scope>
    <source>
        <strain evidence="1">GL11</strain>
    </source>
</reference>
<dbReference type="OrthoDB" id="2221171at2759"/>
<dbReference type="Proteomes" id="UP000716291">
    <property type="component" value="Unassembled WGS sequence"/>
</dbReference>